<evidence type="ECO:0000256" key="2">
    <source>
        <dbReference type="ARBA" id="ARBA00010532"/>
    </source>
</evidence>
<evidence type="ECO:0000256" key="6">
    <source>
        <dbReference type="ARBA" id="ARBA00023180"/>
    </source>
</evidence>
<dbReference type="PANTHER" id="PTHR11923">
    <property type="entry name" value="SCAVENGER RECEPTOR CLASS B TYPE-1 SR-B1"/>
    <property type="match status" value="1"/>
</dbReference>
<dbReference type="InterPro" id="IPR002159">
    <property type="entry name" value="CD36_fam"/>
</dbReference>
<reference evidence="8" key="1">
    <citation type="submission" date="2021-02" db="EMBL/GenBank/DDBJ databases">
        <authorList>
            <person name="Nowell W R."/>
        </authorList>
    </citation>
    <scope>NUCLEOTIDE SEQUENCE</scope>
</reference>
<comment type="subcellular location">
    <subcellularLocation>
        <location evidence="1">Membrane</location>
    </subcellularLocation>
</comment>
<dbReference type="PANTHER" id="PTHR11923:SF51">
    <property type="entry name" value="LYSOSOME MEMBRANE PROTEIN 2"/>
    <property type="match status" value="1"/>
</dbReference>
<keyword evidence="6" id="KW-0325">Glycoprotein</keyword>
<proteinExistence type="inferred from homology"/>
<dbReference type="GO" id="GO:0005737">
    <property type="term" value="C:cytoplasm"/>
    <property type="evidence" value="ECO:0007669"/>
    <property type="project" value="TreeGrafter"/>
</dbReference>
<comment type="caution">
    <text evidence="8">The sequence shown here is derived from an EMBL/GenBank/DDBJ whole genome shotgun (WGS) entry which is preliminary data.</text>
</comment>
<keyword evidence="5 7" id="KW-0472">Membrane</keyword>
<keyword evidence="4 7" id="KW-1133">Transmembrane helix</keyword>
<evidence type="ECO:0000256" key="3">
    <source>
        <dbReference type="ARBA" id="ARBA00022692"/>
    </source>
</evidence>
<dbReference type="GO" id="GO:0016020">
    <property type="term" value="C:membrane"/>
    <property type="evidence" value="ECO:0007669"/>
    <property type="project" value="UniProtKB-SubCell"/>
</dbReference>
<gene>
    <name evidence="8" type="ORF">JXQ802_LOCUS9453</name>
</gene>
<dbReference type="Pfam" id="PF01130">
    <property type="entry name" value="CD36"/>
    <property type="match status" value="1"/>
</dbReference>
<name>A0A814A5M3_9BILA</name>
<feature type="transmembrane region" description="Helical" evidence="7">
    <location>
        <begin position="514"/>
        <end position="537"/>
    </location>
</feature>
<dbReference type="GO" id="GO:0005044">
    <property type="term" value="F:scavenger receptor activity"/>
    <property type="evidence" value="ECO:0007669"/>
    <property type="project" value="TreeGrafter"/>
</dbReference>
<dbReference type="EMBL" id="CAJNOL010000173">
    <property type="protein sequence ID" value="CAF0907243.1"/>
    <property type="molecule type" value="Genomic_DNA"/>
</dbReference>
<organism evidence="8 9">
    <name type="scientific">Rotaria sordida</name>
    <dbReference type="NCBI Taxonomy" id="392033"/>
    <lineage>
        <taxon>Eukaryota</taxon>
        <taxon>Metazoa</taxon>
        <taxon>Spiralia</taxon>
        <taxon>Gnathifera</taxon>
        <taxon>Rotifera</taxon>
        <taxon>Eurotatoria</taxon>
        <taxon>Bdelloidea</taxon>
        <taxon>Philodinida</taxon>
        <taxon>Philodinidae</taxon>
        <taxon>Rotaria</taxon>
    </lineage>
</organism>
<evidence type="ECO:0000313" key="9">
    <source>
        <dbReference type="Proteomes" id="UP000663870"/>
    </source>
</evidence>
<feature type="transmembrane region" description="Helical" evidence="7">
    <location>
        <begin position="66"/>
        <end position="89"/>
    </location>
</feature>
<evidence type="ECO:0000256" key="4">
    <source>
        <dbReference type="ARBA" id="ARBA00022989"/>
    </source>
</evidence>
<dbReference type="Proteomes" id="UP000663870">
    <property type="component" value="Unassembled WGS sequence"/>
</dbReference>
<keyword evidence="9" id="KW-1185">Reference proteome</keyword>
<evidence type="ECO:0000256" key="7">
    <source>
        <dbReference type="SAM" id="Phobius"/>
    </source>
</evidence>
<comment type="similarity">
    <text evidence="2">Belongs to the CD36 family.</text>
</comment>
<evidence type="ECO:0000256" key="5">
    <source>
        <dbReference type="ARBA" id="ARBA00023136"/>
    </source>
</evidence>
<keyword evidence="3 7" id="KW-0812">Transmembrane</keyword>
<protein>
    <submittedName>
        <fullName evidence="8">Uncharacterized protein</fullName>
    </submittedName>
</protein>
<accession>A0A814A5M3</accession>
<sequence length="570" mass="65535">MFVSSRNMDLFGNVRARDAPIPILGLESAELLQIMDSPPSVTIKTIKPKEILSEENRQKQMKLCSLPIRLVCETLLVLLIFGPLLLFYAKWPAGKEHIYGKLRTKTSLEPTSAGFESWTNPPAKTIRAYRLFNVTNYMDVMTDRNDPTIEIEETKPLRYRLFVKKNNIKWLDDNKKIHYALERLFTREGDFDEELLNQEGAFVDILRVMFRTKFGRVANSVFYMLGGHNVFNYSKVVDKLEGYVSPIFSAISSRMQGPNKEKYGFIYRYNGSNGFNYTIHTGIHNSSIKGQVVNFASEYTPFTTEAEAWETDFFDGVTFPAVGNPPNRKVINVFQPDFCRPVQLRYNRTVSRFGFDQLHEFVLKLVDFNQCPQMDENCTESDKLDITSCLSAELPAETVFLTKPHMYGHNSSSTNVAFKPDFHKHESTIYFEPLTGTPIKAQLRIQLNTNAWIDRIRINDLGATEPTNSRAVRRLIPMVWIDQTITLNEETASAIRLAFRILRTGESVHQSLKLAYIIVALFSVIAAIGVTELFFWNRRRRTLELKDKGLYLFAQYLIMNAQDLFFLSNA</sequence>
<dbReference type="AlphaFoldDB" id="A0A814A5M3"/>
<evidence type="ECO:0000313" key="8">
    <source>
        <dbReference type="EMBL" id="CAF0907243.1"/>
    </source>
</evidence>
<evidence type="ECO:0000256" key="1">
    <source>
        <dbReference type="ARBA" id="ARBA00004370"/>
    </source>
</evidence>